<reference evidence="2 3" key="1">
    <citation type="submission" date="2015-07" db="EMBL/GenBank/DDBJ databases">
        <title>Comparative genomics of the Sigatoka disease complex on banana suggests a link between parallel evolutionary changes in Pseudocercospora fijiensis and Pseudocercospora eumusae and increased virulence on the banana host.</title>
        <authorList>
            <person name="Chang T.-C."/>
            <person name="Salvucci A."/>
            <person name="Crous P.W."/>
            <person name="Stergiopoulos I."/>
        </authorList>
    </citation>
    <scope>NUCLEOTIDE SEQUENCE [LARGE SCALE GENOMIC DNA]</scope>
    <source>
        <strain evidence="2 3">CBS 116634</strain>
    </source>
</reference>
<dbReference type="Proteomes" id="UP000073492">
    <property type="component" value="Unassembled WGS sequence"/>
</dbReference>
<dbReference type="EMBL" id="LFZO01000103">
    <property type="protein sequence ID" value="KXT13813.1"/>
    <property type="molecule type" value="Genomic_DNA"/>
</dbReference>
<feature type="compositionally biased region" description="Basic and acidic residues" evidence="1">
    <location>
        <begin position="8"/>
        <end position="19"/>
    </location>
</feature>
<keyword evidence="3" id="KW-1185">Reference proteome</keyword>
<protein>
    <submittedName>
        <fullName evidence="2">Uncharacterized protein</fullName>
    </submittedName>
</protein>
<organism evidence="2 3">
    <name type="scientific">Pseudocercospora musae</name>
    <dbReference type="NCBI Taxonomy" id="113226"/>
    <lineage>
        <taxon>Eukaryota</taxon>
        <taxon>Fungi</taxon>
        <taxon>Dikarya</taxon>
        <taxon>Ascomycota</taxon>
        <taxon>Pezizomycotina</taxon>
        <taxon>Dothideomycetes</taxon>
        <taxon>Dothideomycetidae</taxon>
        <taxon>Mycosphaerellales</taxon>
        <taxon>Mycosphaerellaceae</taxon>
        <taxon>Pseudocercospora</taxon>
    </lineage>
</organism>
<sequence>MQGTTTKHTGEWQLQEKKGSQRANRSACDAQEVGVWSGHWSDMVLRAACYAAWGWYFVGRSNGAPTSGMMVVDNG</sequence>
<evidence type="ECO:0000256" key="1">
    <source>
        <dbReference type="SAM" id="MobiDB-lite"/>
    </source>
</evidence>
<dbReference type="AlphaFoldDB" id="A0A139IGF3"/>
<proteinExistence type="predicted"/>
<name>A0A139IGF3_9PEZI</name>
<feature type="region of interest" description="Disordered" evidence="1">
    <location>
        <begin position="1"/>
        <end position="27"/>
    </location>
</feature>
<accession>A0A139IGF3</accession>
<gene>
    <name evidence="2" type="ORF">AC579_49</name>
</gene>
<evidence type="ECO:0000313" key="3">
    <source>
        <dbReference type="Proteomes" id="UP000073492"/>
    </source>
</evidence>
<comment type="caution">
    <text evidence="2">The sequence shown here is derived from an EMBL/GenBank/DDBJ whole genome shotgun (WGS) entry which is preliminary data.</text>
</comment>
<evidence type="ECO:0000313" key="2">
    <source>
        <dbReference type="EMBL" id="KXT13813.1"/>
    </source>
</evidence>